<dbReference type="SUPFAM" id="SSF54427">
    <property type="entry name" value="NTF2-like"/>
    <property type="match status" value="1"/>
</dbReference>
<evidence type="ECO:0000259" key="2">
    <source>
        <dbReference type="Pfam" id="PF14534"/>
    </source>
</evidence>
<dbReference type="Pfam" id="PF14534">
    <property type="entry name" value="DUF4440"/>
    <property type="match status" value="1"/>
</dbReference>
<reference evidence="3 4" key="1">
    <citation type="submission" date="2024-10" db="EMBL/GenBank/DDBJ databases">
        <title>Isolation, draft genome sequencing and identification of Phyllobacterium sp. NSA23, isolated from leaf soil.</title>
        <authorList>
            <person name="Akita H."/>
        </authorList>
    </citation>
    <scope>NUCLEOTIDE SEQUENCE [LARGE SCALE GENOMIC DNA]</scope>
    <source>
        <strain evidence="3 4">NSA23</strain>
    </source>
</reference>
<evidence type="ECO:0000313" key="4">
    <source>
        <dbReference type="Proteomes" id="UP001628091"/>
    </source>
</evidence>
<dbReference type="Proteomes" id="UP001628091">
    <property type="component" value="Unassembled WGS sequence"/>
</dbReference>
<evidence type="ECO:0000256" key="1">
    <source>
        <dbReference type="SAM" id="SignalP"/>
    </source>
</evidence>
<accession>A0ABQ0H6S1</accession>
<dbReference type="RefSeq" id="WP_407866956.1">
    <property type="nucleotide sequence ID" value="NZ_BAAFZP010000002.1"/>
</dbReference>
<keyword evidence="1" id="KW-0732">Signal</keyword>
<proteinExistence type="predicted"/>
<evidence type="ECO:0000313" key="3">
    <source>
        <dbReference type="EMBL" id="GAB1584576.1"/>
    </source>
</evidence>
<dbReference type="EMBL" id="BAAFZP010000002">
    <property type="protein sequence ID" value="GAB1584576.1"/>
    <property type="molecule type" value="Genomic_DNA"/>
</dbReference>
<dbReference type="InterPro" id="IPR032710">
    <property type="entry name" value="NTF2-like_dom_sf"/>
</dbReference>
<sequence>MVHHLLALATIASLCLPTSLATAQPVSQQCVNSEEAEKEVLALDSMRIDALLRNDVEFLEEITADDYSHVESSGGARNKSQFIAGRRNQRALFSTFVIDENRATIYCNVAIVVGRYHNAYRTSSGSSVVKRARHLRVYVYENGRWKNVAHQATEIGRAD</sequence>
<keyword evidence="4" id="KW-1185">Reference proteome</keyword>
<name>A0ABQ0H6S1_9HYPH</name>
<dbReference type="InterPro" id="IPR027843">
    <property type="entry name" value="DUF4440"/>
</dbReference>
<comment type="caution">
    <text evidence="3">The sequence shown here is derived from an EMBL/GenBank/DDBJ whole genome shotgun (WGS) entry which is preliminary data.</text>
</comment>
<feature type="chain" id="PRO_5047245483" description="DUF4440 domain-containing protein" evidence="1">
    <location>
        <begin position="24"/>
        <end position="159"/>
    </location>
</feature>
<feature type="signal peptide" evidence="1">
    <location>
        <begin position="1"/>
        <end position="23"/>
    </location>
</feature>
<protein>
    <recommendedName>
        <fullName evidence="2">DUF4440 domain-containing protein</fullName>
    </recommendedName>
</protein>
<gene>
    <name evidence="3" type="ORF">PPNSA23_45190</name>
</gene>
<dbReference type="Gene3D" id="3.10.450.50">
    <property type="match status" value="1"/>
</dbReference>
<organism evidence="3 4">
    <name type="scientific">Phyllobacterium phragmitis</name>
    <dbReference type="NCBI Taxonomy" id="2670329"/>
    <lineage>
        <taxon>Bacteria</taxon>
        <taxon>Pseudomonadati</taxon>
        <taxon>Pseudomonadota</taxon>
        <taxon>Alphaproteobacteria</taxon>
        <taxon>Hyphomicrobiales</taxon>
        <taxon>Phyllobacteriaceae</taxon>
        <taxon>Phyllobacterium</taxon>
    </lineage>
</organism>
<feature type="domain" description="DUF4440" evidence="2">
    <location>
        <begin position="41"/>
        <end position="146"/>
    </location>
</feature>